<feature type="compositionally biased region" description="Basic and acidic residues" evidence="1">
    <location>
        <begin position="19"/>
        <end position="29"/>
    </location>
</feature>
<reference evidence="2 3" key="1">
    <citation type="submission" date="2019-01" db="EMBL/GenBank/DDBJ databases">
        <title>Genome Assembly of Collichthys lucidus.</title>
        <authorList>
            <person name="Cai M."/>
            <person name="Xiao S."/>
        </authorList>
    </citation>
    <scope>NUCLEOTIDE SEQUENCE [LARGE SCALE GENOMIC DNA]</scope>
    <source>
        <strain evidence="2">JT15FE1705JMU</strain>
        <tissue evidence="2">Muscle</tissue>
    </source>
</reference>
<feature type="compositionally biased region" description="Basic and acidic residues" evidence="1">
    <location>
        <begin position="42"/>
        <end position="52"/>
    </location>
</feature>
<keyword evidence="3" id="KW-1185">Reference proteome</keyword>
<name>A0A4U5VNS6_COLLU</name>
<evidence type="ECO:0000313" key="3">
    <source>
        <dbReference type="Proteomes" id="UP000298787"/>
    </source>
</evidence>
<feature type="region of interest" description="Disordered" evidence="1">
    <location>
        <begin position="1"/>
        <end position="106"/>
    </location>
</feature>
<feature type="compositionally biased region" description="Low complexity" evidence="1">
    <location>
        <begin position="65"/>
        <end position="93"/>
    </location>
</feature>
<dbReference type="Proteomes" id="UP000298787">
    <property type="component" value="Chromosome 21"/>
</dbReference>
<evidence type="ECO:0000313" key="2">
    <source>
        <dbReference type="EMBL" id="TKS90148.1"/>
    </source>
</evidence>
<sequence length="133" mass="15072">MVWLETAQMPVQRGVPAALRDHDYWRREPSTSQAPRGRRRRREQERRSLGERPRRRPRLDAAVQSSSRLSSASVSFSGPQVSSVPQPSASGQVRATGEGQRYMEPVGLSPTRFGEVVEMFMGWITDSPYNPEM</sequence>
<gene>
    <name evidence="2" type="ORF">D9C73_024278</name>
</gene>
<evidence type="ECO:0000256" key="1">
    <source>
        <dbReference type="SAM" id="MobiDB-lite"/>
    </source>
</evidence>
<proteinExistence type="predicted"/>
<dbReference type="EMBL" id="CM014098">
    <property type="protein sequence ID" value="TKS90148.1"/>
    <property type="molecule type" value="Genomic_DNA"/>
</dbReference>
<protein>
    <submittedName>
        <fullName evidence="2">Uncharacterized protein</fullName>
    </submittedName>
</protein>
<dbReference type="AlphaFoldDB" id="A0A4U5VNS6"/>
<accession>A0A4U5VNS6</accession>
<organism evidence="2 3">
    <name type="scientific">Collichthys lucidus</name>
    <name type="common">Big head croaker</name>
    <name type="synonym">Sciaena lucida</name>
    <dbReference type="NCBI Taxonomy" id="240159"/>
    <lineage>
        <taxon>Eukaryota</taxon>
        <taxon>Metazoa</taxon>
        <taxon>Chordata</taxon>
        <taxon>Craniata</taxon>
        <taxon>Vertebrata</taxon>
        <taxon>Euteleostomi</taxon>
        <taxon>Actinopterygii</taxon>
        <taxon>Neopterygii</taxon>
        <taxon>Teleostei</taxon>
        <taxon>Neoteleostei</taxon>
        <taxon>Acanthomorphata</taxon>
        <taxon>Eupercaria</taxon>
        <taxon>Sciaenidae</taxon>
        <taxon>Collichthys</taxon>
    </lineage>
</organism>